<keyword evidence="3" id="KW-1185">Reference proteome</keyword>
<accession>A0A506UKM0</accession>
<gene>
    <name evidence="2" type="ORF">E3202_04550</name>
</gene>
<dbReference type="EMBL" id="SORZ01000002">
    <property type="protein sequence ID" value="TPW33868.1"/>
    <property type="molecule type" value="Genomic_DNA"/>
</dbReference>
<keyword evidence="1" id="KW-0472">Membrane</keyword>
<reference evidence="2 3" key="1">
    <citation type="submission" date="2019-03" db="EMBL/GenBank/DDBJ databases">
        <title>The complete genome sequence of Neokomagataea sp. Jb2 NBRC113641.</title>
        <authorList>
            <person name="Chua K.-O."/>
            <person name="Chan K.-G."/>
            <person name="See-Too W.-S."/>
        </authorList>
    </citation>
    <scope>NUCLEOTIDE SEQUENCE [LARGE SCALE GENOMIC DNA]</scope>
    <source>
        <strain evidence="2 3">Jb2</strain>
    </source>
</reference>
<feature type="transmembrane region" description="Helical" evidence="1">
    <location>
        <begin position="26"/>
        <end position="43"/>
    </location>
</feature>
<proteinExistence type="predicted"/>
<evidence type="ECO:0000313" key="3">
    <source>
        <dbReference type="Proteomes" id="UP000315037"/>
    </source>
</evidence>
<organism evidence="2 3">
    <name type="scientific">Oecophyllibacter saccharovorans</name>
    <dbReference type="NCBI Taxonomy" id="2558360"/>
    <lineage>
        <taxon>Bacteria</taxon>
        <taxon>Pseudomonadati</taxon>
        <taxon>Pseudomonadota</taxon>
        <taxon>Alphaproteobacteria</taxon>
        <taxon>Acetobacterales</taxon>
        <taxon>Acetobacteraceae</taxon>
        <taxon>Oecophyllibacter</taxon>
    </lineage>
</organism>
<dbReference type="Proteomes" id="UP000315037">
    <property type="component" value="Unassembled WGS sequence"/>
</dbReference>
<comment type="caution">
    <text evidence="2">The sequence shown here is derived from an EMBL/GenBank/DDBJ whole genome shotgun (WGS) entry which is preliminary data.</text>
</comment>
<dbReference type="AlphaFoldDB" id="A0A506UKM0"/>
<keyword evidence="1" id="KW-0812">Transmembrane</keyword>
<evidence type="ECO:0000313" key="2">
    <source>
        <dbReference type="EMBL" id="TPW33868.1"/>
    </source>
</evidence>
<sequence>MNLLNPSTFKGILETFWHWLFEIKSHWWFIILTSLTTWFLGWLKGLTSSIRALRLAYLSDMGRHCDALVENVSIYWSCRALDPEQDRAREIIIDHHFYNIGLYVDKRISKRFSSFQEEAAKNILKNCQDYIYEEGWADSERKCSTNHARKCVEAIQDLRTHWDPIENTPIPLKFYLSMFCSSFKQWLHLKSR</sequence>
<protein>
    <recommendedName>
        <fullName evidence="4">DUF4760 domain-containing protein</fullName>
    </recommendedName>
</protein>
<name>A0A506UKM0_9PROT</name>
<evidence type="ECO:0008006" key="4">
    <source>
        <dbReference type="Google" id="ProtNLM"/>
    </source>
</evidence>
<dbReference type="RefSeq" id="WP_165600587.1">
    <property type="nucleotide sequence ID" value="NZ_SORZ01000002.1"/>
</dbReference>
<keyword evidence="1" id="KW-1133">Transmembrane helix</keyword>
<evidence type="ECO:0000256" key="1">
    <source>
        <dbReference type="SAM" id="Phobius"/>
    </source>
</evidence>